<dbReference type="Proteomes" id="UP000183508">
    <property type="component" value="Unassembled WGS sequence"/>
</dbReference>
<proteinExistence type="predicted"/>
<dbReference type="Gene3D" id="2.10.260.10">
    <property type="match status" value="1"/>
</dbReference>
<evidence type="ECO:0000313" key="3">
    <source>
        <dbReference type="Proteomes" id="UP000183508"/>
    </source>
</evidence>
<dbReference type="GO" id="GO:0003677">
    <property type="term" value="F:DNA binding"/>
    <property type="evidence" value="ECO:0007669"/>
    <property type="project" value="InterPro"/>
</dbReference>
<dbReference type="AlphaFoldDB" id="A0A1I7LAL2"/>
<protein>
    <submittedName>
        <fullName evidence="2">Putative addiction module antidote</fullName>
    </submittedName>
</protein>
<evidence type="ECO:0000259" key="1">
    <source>
        <dbReference type="SMART" id="SM00966"/>
    </source>
</evidence>
<dbReference type="SUPFAM" id="SSF89447">
    <property type="entry name" value="AbrB/MazE/MraZ-like"/>
    <property type="match status" value="1"/>
</dbReference>
<accession>A0A1I7LAL2</accession>
<sequence>MKRIYRKVTRIGNSLGITFTKDILQELNLDLGDDVELMINEKTGQIVLRKAVSIPPGVDPKFFETLSANVEQYRETIEGLRDR</sequence>
<reference evidence="3" key="1">
    <citation type="submission" date="2016-10" db="EMBL/GenBank/DDBJ databases">
        <authorList>
            <person name="Varghese N."/>
        </authorList>
    </citation>
    <scope>NUCLEOTIDE SEQUENCE [LARGE SCALE GENOMIC DNA]</scope>
    <source>
        <strain evidence="3">DSM 17980</strain>
    </source>
</reference>
<dbReference type="InterPro" id="IPR037914">
    <property type="entry name" value="SpoVT-AbrB_sf"/>
</dbReference>
<feature type="domain" description="SpoVT-AbrB" evidence="1">
    <location>
        <begin position="9"/>
        <end position="56"/>
    </location>
</feature>
<evidence type="ECO:0000313" key="2">
    <source>
        <dbReference type="EMBL" id="SFV06735.1"/>
    </source>
</evidence>
<keyword evidence="3" id="KW-1185">Reference proteome</keyword>
<name>A0A1I7LAL2_9BACL</name>
<organism evidence="2 3">
    <name type="scientific">Alicyclobacillus macrosporangiidus</name>
    <dbReference type="NCBI Taxonomy" id="392015"/>
    <lineage>
        <taxon>Bacteria</taxon>
        <taxon>Bacillati</taxon>
        <taxon>Bacillota</taxon>
        <taxon>Bacilli</taxon>
        <taxon>Bacillales</taxon>
        <taxon>Alicyclobacillaceae</taxon>
        <taxon>Alicyclobacillus</taxon>
    </lineage>
</organism>
<dbReference type="EMBL" id="FPBV01000031">
    <property type="protein sequence ID" value="SFV06735.1"/>
    <property type="molecule type" value="Genomic_DNA"/>
</dbReference>
<gene>
    <name evidence="2" type="ORF">SAMN05421543_13111</name>
</gene>
<dbReference type="InterPro" id="IPR007159">
    <property type="entry name" value="SpoVT-AbrB_dom"/>
</dbReference>
<dbReference type="SMART" id="SM00966">
    <property type="entry name" value="SpoVT_AbrB"/>
    <property type="match status" value="1"/>
</dbReference>
<dbReference type="STRING" id="392015.SAMN05421543_13111"/>
<dbReference type="RefSeq" id="WP_074956395.1">
    <property type="nucleotide sequence ID" value="NZ_FPBV01000031.1"/>
</dbReference>